<dbReference type="EMBL" id="CP000844">
    <property type="protein sequence ID" value="ABW33220.1"/>
    <property type="molecule type" value="Genomic_DNA"/>
</dbReference>
<dbReference type="OrthoDB" id="9785285at2"/>
<dbReference type="PANTHER" id="PTHR43833">
    <property type="entry name" value="POTASSIUM CHANNEL PROTEIN 2-RELATED-RELATED"/>
    <property type="match status" value="1"/>
</dbReference>
<feature type="transmembrane region" description="Helical" evidence="2">
    <location>
        <begin position="62"/>
        <end position="83"/>
    </location>
</feature>
<feature type="transmembrane region" description="Helical" evidence="2">
    <location>
        <begin position="12"/>
        <end position="31"/>
    </location>
</feature>
<dbReference type="Gene3D" id="3.30.70.1450">
    <property type="entry name" value="Regulator of K+ conductance, C-terminal domain"/>
    <property type="match status" value="1"/>
</dbReference>
<dbReference type="Pfam" id="PF02254">
    <property type="entry name" value="TrkA_N"/>
    <property type="match status" value="1"/>
</dbReference>
<dbReference type="Gene3D" id="1.10.287.70">
    <property type="match status" value="1"/>
</dbReference>
<keyword evidence="5" id="KW-0614">Plasmid</keyword>
<dbReference type="PROSITE" id="PS51202">
    <property type="entry name" value="RCK_C"/>
    <property type="match status" value="1"/>
</dbReference>
<dbReference type="Pfam" id="PF02080">
    <property type="entry name" value="TrkA_C"/>
    <property type="match status" value="1"/>
</dbReference>
<dbReference type="Pfam" id="PF07885">
    <property type="entry name" value="Ion_trans_2"/>
    <property type="match status" value="1"/>
</dbReference>
<dbReference type="KEGG" id="amr:AM1_G0040"/>
<dbReference type="InterPro" id="IPR050721">
    <property type="entry name" value="Trk_Ktr_HKT_K-transport"/>
</dbReference>
<feature type="domain" description="RCK N-terminal" evidence="3">
    <location>
        <begin position="108"/>
        <end position="224"/>
    </location>
</feature>
<dbReference type="Proteomes" id="UP000000268">
    <property type="component" value="Plasmid pREB7"/>
</dbReference>
<reference evidence="5 6" key="1">
    <citation type="journal article" date="2008" name="Proc. Natl. Acad. Sci. U.S.A.">
        <title>Niche adaptation and genome expansion in the chlorophyll d-producing cyanobacterium Acaryochloris marina.</title>
        <authorList>
            <person name="Swingley W.D."/>
            <person name="Chen M."/>
            <person name="Cheung P.C."/>
            <person name="Conrad A.L."/>
            <person name="Dejesa L.C."/>
            <person name="Hao J."/>
            <person name="Honchak B.M."/>
            <person name="Karbach L.E."/>
            <person name="Kurdoglu A."/>
            <person name="Lahiri S."/>
            <person name="Mastrian S.D."/>
            <person name="Miyashita H."/>
            <person name="Page L."/>
            <person name="Ramakrishna P."/>
            <person name="Satoh S."/>
            <person name="Sattley W.M."/>
            <person name="Shimada Y."/>
            <person name="Taylor H.L."/>
            <person name="Tomo T."/>
            <person name="Tsuchiya T."/>
            <person name="Wang Z.T."/>
            <person name="Raymond J."/>
            <person name="Mimuro M."/>
            <person name="Blankenship R.E."/>
            <person name="Touchman J.W."/>
        </authorList>
    </citation>
    <scope>NUCLEOTIDE SEQUENCE [LARGE SCALE GENOMIC DNA]</scope>
    <source>
        <strain evidence="6">MBIC 11017</strain>
        <plasmid evidence="6">Plasmid pREB7</plasmid>
    </source>
</reference>
<feature type="transmembrane region" description="Helical" evidence="2">
    <location>
        <begin position="37"/>
        <end position="55"/>
    </location>
</feature>
<name>A8ZQD4_ACAM1</name>
<keyword evidence="2" id="KW-1133">Transmembrane helix</keyword>
<evidence type="ECO:0000313" key="5">
    <source>
        <dbReference type="EMBL" id="ABW33220.1"/>
    </source>
</evidence>
<dbReference type="PROSITE" id="PS51201">
    <property type="entry name" value="RCK_N"/>
    <property type="match status" value="1"/>
</dbReference>
<dbReference type="SUPFAM" id="SSF51735">
    <property type="entry name" value="NAD(P)-binding Rossmann-fold domains"/>
    <property type="match status" value="1"/>
</dbReference>
<evidence type="ECO:0000256" key="2">
    <source>
        <dbReference type="SAM" id="Phobius"/>
    </source>
</evidence>
<evidence type="ECO:0000259" key="3">
    <source>
        <dbReference type="PROSITE" id="PS51201"/>
    </source>
</evidence>
<geneLocation type="plasmid" evidence="5 6">
    <name>pREB7</name>
</geneLocation>
<protein>
    <submittedName>
        <fullName evidence="5">Potassium uptake protein, TrkA family, putative</fullName>
    </submittedName>
</protein>
<evidence type="ECO:0000256" key="1">
    <source>
        <dbReference type="ARBA" id="ARBA00004651"/>
    </source>
</evidence>
<evidence type="ECO:0000259" key="4">
    <source>
        <dbReference type="PROSITE" id="PS51202"/>
    </source>
</evidence>
<dbReference type="InterPro" id="IPR003148">
    <property type="entry name" value="RCK_N"/>
</dbReference>
<dbReference type="PANTHER" id="PTHR43833:SF9">
    <property type="entry name" value="POTASSIUM CHANNEL PROTEIN YUGO-RELATED"/>
    <property type="match status" value="1"/>
</dbReference>
<gene>
    <name evidence="5" type="ordered locus">AM1_G0040</name>
</gene>
<dbReference type="GO" id="GO:0005886">
    <property type="term" value="C:plasma membrane"/>
    <property type="evidence" value="ECO:0007669"/>
    <property type="project" value="UniProtKB-SubCell"/>
</dbReference>
<dbReference type="eggNOG" id="COG0490">
    <property type="taxonomic scope" value="Bacteria"/>
</dbReference>
<dbReference type="HOGENOM" id="CLU_050982_0_1_3"/>
<comment type="subcellular location">
    <subcellularLocation>
        <location evidence="1">Cell membrane</location>
        <topology evidence="1">Multi-pass membrane protein</topology>
    </subcellularLocation>
</comment>
<dbReference type="eggNOG" id="COG1226">
    <property type="taxonomic scope" value="Bacteria"/>
</dbReference>
<dbReference type="RefSeq" id="WP_012168289.1">
    <property type="nucleotide sequence ID" value="NC_009932.1"/>
</dbReference>
<keyword evidence="6" id="KW-1185">Reference proteome</keyword>
<sequence length="352" mass="38621">MHRAFQRIRTGVTLFAIAILTSVIGYVALGWPVMDAIYMVVITIFGVGYGEVRPLETPAERYFTIFVIVAGTSSVVYIVGGFVQMITEGELNRAFDTQRKSRIIAKLKDHAIICGYGRIGQVLAKQLDQAQQAFVIIDNNSERIQTAETKGYLVQTGSATDEVTLEAAGINQAKVLATVLPDDATNVFIALTARGLNPQLLILARGESAETEKKLRLAGADHVVLPSSVSGHRIANLITQPTVVDVLSQTTERHALNEMLTQLNLKIDELMIQENCFLLGKTIGEVEVRGKGRFVVIALRRRDGTTINHPEYGLVLVLGDVLIVLGHQGDLPKFASRYELRSELSNPKVETR</sequence>
<dbReference type="GO" id="GO:0008324">
    <property type="term" value="F:monoatomic cation transmembrane transporter activity"/>
    <property type="evidence" value="ECO:0007669"/>
    <property type="project" value="InterPro"/>
</dbReference>
<dbReference type="InterPro" id="IPR006037">
    <property type="entry name" value="RCK_C"/>
</dbReference>
<keyword evidence="2" id="KW-0812">Transmembrane</keyword>
<dbReference type="InterPro" id="IPR036721">
    <property type="entry name" value="RCK_C_sf"/>
</dbReference>
<dbReference type="SUPFAM" id="SSF81324">
    <property type="entry name" value="Voltage-gated potassium channels"/>
    <property type="match status" value="1"/>
</dbReference>
<accession>A8ZQD4</accession>
<dbReference type="Gene3D" id="3.40.50.720">
    <property type="entry name" value="NAD(P)-binding Rossmann-like Domain"/>
    <property type="match status" value="1"/>
</dbReference>
<evidence type="ECO:0000313" key="6">
    <source>
        <dbReference type="Proteomes" id="UP000000268"/>
    </source>
</evidence>
<dbReference type="GO" id="GO:0006813">
    <property type="term" value="P:potassium ion transport"/>
    <property type="evidence" value="ECO:0007669"/>
    <property type="project" value="InterPro"/>
</dbReference>
<proteinExistence type="predicted"/>
<keyword evidence="2" id="KW-0472">Membrane</keyword>
<feature type="domain" description="RCK C-terminal" evidence="4">
    <location>
        <begin position="254"/>
        <end position="340"/>
    </location>
</feature>
<organism evidence="5 6">
    <name type="scientific">Acaryochloris marina (strain MBIC 11017)</name>
    <dbReference type="NCBI Taxonomy" id="329726"/>
    <lineage>
        <taxon>Bacteria</taxon>
        <taxon>Bacillati</taxon>
        <taxon>Cyanobacteriota</taxon>
        <taxon>Cyanophyceae</taxon>
        <taxon>Acaryochloridales</taxon>
        <taxon>Acaryochloridaceae</taxon>
        <taxon>Acaryochloris</taxon>
    </lineage>
</organism>
<dbReference type="InterPro" id="IPR036291">
    <property type="entry name" value="NAD(P)-bd_dom_sf"/>
</dbReference>
<dbReference type="SUPFAM" id="SSF116726">
    <property type="entry name" value="TrkA C-terminal domain-like"/>
    <property type="match status" value="1"/>
</dbReference>
<dbReference type="InterPro" id="IPR013099">
    <property type="entry name" value="K_chnl_dom"/>
</dbReference>
<dbReference type="AlphaFoldDB" id="A8ZQD4"/>